<protein>
    <submittedName>
        <fullName evidence="1">Uncharacterized protein</fullName>
    </submittedName>
</protein>
<name>A0A934N4Z8_9BACT</name>
<dbReference type="RefSeq" id="WP_337309353.1">
    <property type="nucleotide sequence ID" value="NZ_JAEKNS010000037.1"/>
</dbReference>
<comment type="caution">
    <text evidence="1">The sequence shown here is derived from an EMBL/GenBank/DDBJ whole genome shotgun (WGS) entry which is preliminary data.</text>
</comment>
<accession>A0A934N4Z8</accession>
<proteinExistence type="predicted"/>
<evidence type="ECO:0000313" key="2">
    <source>
        <dbReference type="Proteomes" id="UP000606991"/>
    </source>
</evidence>
<reference evidence="1 2" key="1">
    <citation type="submission" date="2020-10" db="EMBL/GenBank/DDBJ databases">
        <title>Ca. Dormibacterota MAGs.</title>
        <authorList>
            <person name="Montgomery K."/>
        </authorList>
    </citation>
    <scope>NUCLEOTIDE SEQUENCE [LARGE SCALE GENOMIC DNA]</scope>
    <source>
        <strain evidence="1">SC8812_S17_18</strain>
    </source>
</reference>
<dbReference type="AlphaFoldDB" id="A0A934N4Z8"/>
<organism evidence="1 2">
    <name type="scientific">Candidatus Aeolococcus gillhamiae</name>
    <dbReference type="NCBI Taxonomy" id="3127015"/>
    <lineage>
        <taxon>Bacteria</taxon>
        <taxon>Bacillati</taxon>
        <taxon>Candidatus Dormiibacterota</taxon>
        <taxon>Candidatus Dormibacteria</taxon>
        <taxon>Candidatus Aeolococcales</taxon>
        <taxon>Candidatus Aeolococcaceae</taxon>
        <taxon>Candidatus Aeolococcus</taxon>
    </lineage>
</organism>
<sequence>MQRFVRQQAFPNWDTSRIVTSRHDHLAWMHQHWCRTVVSGESLLAELESEDGE</sequence>
<evidence type="ECO:0000313" key="1">
    <source>
        <dbReference type="EMBL" id="MBJ7593764.1"/>
    </source>
</evidence>
<gene>
    <name evidence="1" type="ORF">JF886_02705</name>
</gene>
<dbReference type="Proteomes" id="UP000606991">
    <property type="component" value="Unassembled WGS sequence"/>
</dbReference>
<dbReference type="EMBL" id="JAEKNS010000037">
    <property type="protein sequence ID" value="MBJ7593764.1"/>
    <property type="molecule type" value="Genomic_DNA"/>
</dbReference>